<dbReference type="Proteomes" id="UP001549749">
    <property type="component" value="Unassembled WGS sequence"/>
</dbReference>
<comment type="caution">
    <text evidence="2">The sequence shown here is derived from an EMBL/GenBank/DDBJ whole genome shotgun (WGS) entry which is preliminary data.</text>
</comment>
<organism evidence="2 3">
    <name type="scientific">Chitinophaga defluvii</name>
    <dbReference type="NCBI Taxonomy" id="3163343"/>
    <lineage>
        <taxon>Bacteria</taxon>
        <taxon>Pseudomonadati</taxon>
        <taxon>Bacteroidota</taxon>
        <taxon>Chitinophagia</taxon>
        <taxon>Chitinophagales</taxon>
        <taxon>Chitinophagaceae</taxon>
        <taxon>Chitinophaga</taxon>
    </lineage>
</organism>
<keyword evidence="3" id="KW-1185">Reference proteome</keyword>
<dbReference type="Pfam" id="PF14362">
    <property type="entry name" value="DUF4407"/>
    <property type="match status" value="1"/>
</dbReference>
<dbReference type="InterPro" id="IPR025519">
    <property type="entry name" value="DUF4407"/>
</dbReference>
<dbReference type="EMBL" id="JBEXAC010000001">
    <property type="protein sequence ID" value="MET6997117.1"/>
    <property type="molecule type" value="Genomic_DNA"/>
</dbReference>
<protein>
    <submittedName>
        <fullName evidence="2">DUF4407 domain-containing protein</fullName>
    </submittedName>
</protein>
<evidence type="ECO:0000313" key="3">
    <source>
        <dbReference type="Proteomes" id="UP001549749"/>
    </source>
</evidence>
<keyword evidence="1" id="KW-0812">Transmembrane</keyword>
<accession>A0ABV2T3D0</accession>
<sequence length="393" mass="44584">MKQQVPAPAVDNTSRFLWWMAAADTQTLKDCRADRERYRIIGTAVLITWMFATLSWGYFFSTVVEDDLLVGLLALFFGFAILSIDRSLIAAMTRKHGRQAIAPAVFRMLLAITIGLFISQPVVLMLFKKDIQAQMAINKQTKMDAFKAQLAASSADLKMALEQQQTFLQNELKKQQTQVKAYKDGYIQETDGTGGSGKIGASEIARIKKNEYLKAEGEWLALEGKIQPQLEELSTRLKQLADQNQQKEKAYAATLTDGFLTQVTALNDLMTQNNALRLRYRLVVFIITLIEILPLLSKLLMPKGEYEEMVACNVAADVAACQLNMEHTMWLQEYFHETAAQQDKELVDRIFSMTADMRQQQAGEVVKSWNETNGKQYQTLWNNARKSLFIHKV</sequence>
<feature type="transmembrane region" description="Helical" evidence="1">
    <location>
        <begin position="38"/>
        <end position="56"/>
    </location>
</feature>
<name>A0ABV2T3D0_9BACT</name>
<evidence type="ECO:0000313" key="2">
    <source>
        <dbReference type="EMBL" id="MET6997117.1"/>
    </source>
</evidence>
<proteinExistence type="predicted"/>
<reference evidence="2 3" key="1">
    <citation type="submission" date="2024-06" db="EMBL/GenBank/DDBJ databases">
        <title>Chitinophaga defluvii sp. nov., isolated from municipal sewage.</title>
        <authorList>
            <person name="Zhang L."/>
        </authorList>
    </citation>
    <scope>NUCLEOTIDE SEQUENCE [LARGE SCALE GENOMIC DNA]</scope>
    <source>
        <strain evidence="2 3">H8</strain>
    </source>
</reference>
<dbReference type="RefSeq" id="WP_354659756.1">
    <property type="nucleotide sequence ID" value="NZ_JBEXAC010000001.1"/>
</dbReference>
<feature type="transmembrane region" description="Helical" evidence="1">
    <location>
        <begin position="105"/>
        <end position="127"/>
    </location>
</feature>
<keyword evidence="1" id="KW-1133">Transmembrane helix</keyword>
<gene>
    <name evidence="2" type="ORF">ABR189_07040</name>
</gene>
<evidence type="ECO:0000256" key="1">
    <source>
        <dbReference type="SAM" id="Phobius"/>
    </source>
</evidence>
<feature type="transmembrane region" description="Helical" evidence="1">
    <location>
        <begin position="68"/>
        <end position="84"/>
    </location>
</feature>
<keyword evidence="1" id="KW-0472">Membrane</keyword>